<feature type="transmembrane region" description="Helical" evidence="1">
    <location>
        <begin position="141"/>
        <end position="160"/>
    </location>
</feature>
<feature type="transmembrane region" description="Helical" evidence="1">
    <location>
        <begin position="400"/>
        <end position="420"/>
    </location>
</feature>
<feature type="transmembrane region" description="Helical" evidence="1">
    <location>
        <begin position="284"/>
        <end position="303"/>
    </location>
</feature>
<evidence type="ECO:0000313" key="4">
    <source>
        <dbReference type="Proteomes" id="UP000176405"/>
    </source>
</evidence>
<dbReference type="InterPro" id="IPR008979">
    <property type="entry name" value="Galactose-bd-like_sf"/>
</dbReference>
<comment type="caution">
    <text evidence="3">The sequence shown here is derived from an EMBL/GenBank/DDBJ whole genome shotgun (WGS) entry which is preliminary data.</text>
</comment>
<feature type="transmembrane region" description="Helical" evidence="1">
    <location>
        <begin position="340"/>
        <end position="360"/>
    </location>
</feature>
<keyword evidence="1" id="KW-0812">Transmembrane</keyword>
<dbReference type="Gene3D" id="2.60.120.260">
    <property type="entry name" value="Galactose-binding domain-like"/>
    <property type="match status" value="1"/>
</dbReference>
<dbReference type="AlphaFoldDB" id="A0A1F5K6Z8"/>
<feature type="transmembrane region" description="Helical" evidence="1">
    <location>
        <begin position="427"/>
        <end position="446"/>
    </location>
</feature>
<dbReference type="Pfam" id="PF00754">
    <property type="entry name" value="F5_F8_type_C"/>
    <property type="match status" value="1"/>
</dbReference>
<feature type="transmembrane region" description="Helical" evidence="1">
    <location>
        <begin position="118"/>
        <end position="135"/>
    </location>
</feature>
<name>A0A1F5K6Z8_9BACT</name>
<keyword evidence="1" id="KW-0472">Membrane</keyword>
<dbReference type="Proteomes" id="UP000176405">
    <property type="component" value="Unassembled WGS sequence"/>
</dbReference>
<evidence type="ECO:0000259" key="2">
    <source>
        <dbReference type="PROSITE" id="PS50022"/>
    </source>
</evidence>
<proteinExistence type="predicted"/>
<accession>A0A1F5K6Z8</accession>
<feature type="transmembrane region" description="Helical" evidence="1">
    <location>
        <begin position="86"/>
        <end position="106"/>
    </location>
</feature>
<feature type="transmembrane region" description="Helical" evidence="1">
    <location>
        <begin position="254"/>
        <end position="272"/>
    </location>
</feature>
<feature type="transmembrane region" description="Helical" evidence="1">
    <location>
        <begin position="310"/>
        <end position="328"/>
    </location>
</feature>
<feature type="transmembrane region" description="Helical" evidence="1">
    <location>
        <begin position="367"/>
        <end position="388"/>
    </location>
</feature>
<protein>
    <recommendedName>
        <fullName evidence="2">F5/8 type C domain-containing protein</fullName>
    </recommendedName>
</protein>
<dbReference type="InterPro" id="IPR000421">
    <property type="entry name" value="FA58C"/>
</dbReference>
<sequence length="887" mass="101398">MIKKLKNINWNLHLLAVLAVAFVLFVSYGQTLGMYFWQDDSALIFKLQHQEEAAGSYGLGIIGEGPYKYLITPFVPFFPVFGMNPFGYFMVGFIAYGISTAAFYLFSSQLLQSRKAGFISTLIFAAGYIGSDTMFRISNSWQTNFGLTFALLSFWAYVKFFSGRFRILFYLVSLLFFYLSVEFVYIRSHSLIFPIFILDLLFTIYFFKLLKIPWLLLRQIPFWFIFYHRYMVESIGSSGVGSVFKSILEGKLEVLASFFAILGNIFVAYPLQAKFLNLVTSREQQILLISFMIFSIIILNLFSAARKFKILAVVLLTAAFFLNRLFISKDLFWYRTTSDFISGALGLYVSVFIITLSLVLRKEMKILSLTLLLGLVVASSQIFGYFIQYQEAIFSTTHRYLSYSFIGYSMVLGGVAYAVFLKGKKKLSIFLLGITLFTNIYLGFSYQNKFLGEVSRPTGWFYKELKNEVPEIKKGALFHFDIDGRNFYRQQFNNFFSVGSMPESTALAIYYGVDRYDVSLIGEFDELLYKLSLKQADLDNIYNLYYGPDGLKNVTEETRNLLKNGSKPEKVDIEKSGNLNTKPLTPMLLTVKARVVPDTASIFFPYSSSGQKISTQSFQEKKIMLNFLLSRGEYFRTVSPSSLSEWKFQETVYVSDNNLDTSWRGHRIYWHEKRHEQLNLDLGSIKKIGKLIWKNWTHTLTPTGYTIELSEDGNNFKTVKKVVNGPERSDGEIVEENFDDTNARFVRMDITSTLSNDAPAISEVEVIDSLYDGIDINKAFAFAFNPFEYVENKEEMEFILSRSAPLIEIVADLETDKGGVTSKSSVKNLSTVNNYEFILSPGGTKIKSLNLSIKNAPVKLNIESAEIRNLNLSDIEQRGLIKEFKEN</sequence>
<evidence type="ECO:0000313" key="3">
    <source>
        <dbReference type="EMBL" id="OGE36520.1"/>
    </source>
</evidence>
<evidence type="ECO:0000256" key="1">
    <source>
        <dbReference type="SAM" id="Phobius"/>
    </source>
</evidence>
<dbReference type="PROSITE" id="PS50022">
    <property type="entry name" value="FA58C_3"/>
    <property type="match status" value="1"/>
</dbReference>
<feature type="transmembrane region" description="Helical" evidence="1">
    <location>
        <begin position="192"/>
        <end position="210"/>
    </location>
</feature>
<keyword evidence="1" id="KW-1133">Transmembrane helix</keyword>
<dbReference type="SUPFAM" id="SSF49785">
    <property type="entry name" value="Galactose-binding domain-like"/>
    <property type="match status" value="1"/>
</dbReference>
<feature type="transmembrane region" description="Helical" evidence="1">
    <location>
        <begin position="167"/>
        <end position="186"/>
    </location>
</feature>
<organism evidence="3 4">
    <name type="scientific">Candidatus Daviesbacteria bacterium RIFCSPHIGHO2_12_FULL_43_11</name>
    <dbReference type="NCBI Taxonomy" id="1797780"/>
    <lineage>
        <taxon>Bacteria</taxon>
        <taxon>Candidatus Daviesiibacteriota</taxon>
    </lineage>
</organism>
<dbReference type="EMBL" id="MFDH01000011">
    <property type="protein sequence ID" value="OGE36520.1"/>
    <property type="molecule type" value="Genomic_DNA"/>
</dbReference>
<reference evidence="3 4" key="1">
    <citation type="journal article" date="2016" name="Nat. Commun.">
        <title>Thousands of microbial genomes shed light on interconnected biogeochemical processes in an aquifer system.</title>
        <authorList>
            <person name="Anantharaman K."/>
            <person name="Brown C.T."/>
            <person name="Hug L.A."/>
            <person name="Sharon I."/>
            <person name="Castelle C.J."/>
            <person name="Probst A.J."/>
            <person name="Thomas B.C."/>
            <person name="Singh A."/>
            <person name="Wilkins M.J."/>
            <person name="Karaoz U."/>
            <person name="Brodie E.L."/>
            <person name="Williams K.H."/>
            <person name="Hubbard S.S."/>
            <person name="Banfield J.F."/>
        </authorList>
    </citation>
    <scope>NUCLEOTIDE SEQUENCE [LARGE SCALE GENOMIC DNA]</scope>
</reference>
<gene>
    <name evidence="3" type="ORF">A3E45_01205</name>
</gene>
<dbReference type="STRING" id="1797780.A3E45_01205"/>
<feature type="domain" description="F5/8 type C" evidence="2">
    <location>
        <begin position="620"/>
        <end position="769"/>
    </location>
</feature>